<dbReference type="InterPro" id="IPR014001">
    <property type="entry name" value="Helicase_ATP-bd"/>
</dbReference>
<dbReference type="EMBL" id="OC005862">
    <property type="protein sequence ID" value="CAD7265710.1"/>
    <property type="molecule type" value="Genomic_DNA"/>
</dbReference>
<protein>
    <recommendedName>
        <fullName evidence="8">RNA helicase</fullName>
    </recommendedName>
</protein>
<evidence type="ECO:0000256" key="4">
    <source>
        <dbReference type="ARBA" id="ARBA00022840"/>
    </source>
</evidence>
<organism evidence="7">
    <name type="scientific">Timema shepardi</name>
    <name type="common">Walking stick</name>
    <dbReference type="NCBI Taxonomy" id="629360"/>
    <lineage>
        <taxon>Eukaryota</taxon>
        <taxon>Metazoa</taxon>
        <taxon>Ecdysozoa</taxon>
        <taxon>Arthropoda</taxon>
        <taxon>Hexapoda</taxon>
        <taxon>Insecta</taxon>
        <taxon>Pterygota</taxon>
        <taxon>Neoptera</taxon>
        <taxon>Polyneoptera</taxon>
        <taxon>Phasmatodea</taxon>
        <taxon>Timematodea</taxon>
        <taxon>Timematoidea</taxon>
        <taxon>Timematidae</taxon>
        <taxon>Timema</taxon>
    </lineage>
</organism>
<dbReference type="PANTHER" id="PTHR47960">
    <property type="entry name" value="DEAD-BOX ATP-DEPENDENT RNA HELICASE 50"/>
    <property type="match status" value="1"/>
</dbReference>
<dbReference type="GO" id="GO:0003676">
    <property type="term" value="F:nucleic acid binding"/>
    <property type="evidence" value="ECO:0007669"/>
    <property type="project" value="InterPro"/>
</dbReference>
<evidence type="ECO:0000259" key="5">
    <source>
        <dbReference type="PROSITE" id="PS51192"/>
    </source>
</evidence>
<sequence length="785" mass="85529">MSVLFPFVRGLCGCYEPFTSSTSKINIFSAALLSSLSVNVKQRPVKRQDKRHRLQVLTPKLELKNKGLANALVVLSSTAEDGEIEVRISCLGVPTILSEKNTLLAAETGCGKTLAYLLPVIQQILSLQHQVPEDKLNSPLALVVTPNRELATQIGFHHIPGVVADNANTKRVQLSLISATMPTSLPEILGEVVALAKALAVLSSTVEDEEIEVRISMDSLVKVTTSHLHMLLPHVPQKFMRLGRTQKPEQLLKLVKADSANKEPVIVFSNKATTCDWVSMFLNENGVKCVNFNGEMAYVLRQGKFKQFQDGEVNVIACTDIGSRGLNTIRVKHVINYDFPLYMADYIHRCGRTGRVGSSKDGHVTNFVAGDLEVNLVQEIESSARPRHDIPEHQPPFQPSSIRASCGSASVAFTCAVKSHGSNQSGNRKMRVRTCLLLWMWCIVGVSSEGYTDVEILTLEQQQHTTISWASVPPPVIGGVTEIAGGVIVGRAQVLTRGHSPYLVREDLVIERTGELVIEPGVEVRFSSMVGLTVRGVLTARSAANRLASVASTVSSSENNMVLLCPGYSHSSPMVSLVLTDSSQLTSDSQHLGMYSSPMASLVLTDSSQLISDSQHLGMYSSPMASLVLTDSSQLTSDSQHLAPKKTRGYCTNNTMGLSAIQTEKAVKRLSCLRQSARPHMSRRTGLWSFKEKPSSVYPTEARTSISPSSAVELNTTSALANYATEAASVCDNVSSSYSSPMTYLVLTDSSQLTDNGFEKLPDQIIYPYAEPYDLQKHVFSSCHF</sequence>
<keyword evidence="2" id="KW-0378">Hydrolase</keyword>
<gene>
    <name evidence="7" type="ORF">TSIB3V08_LOCUS9740</name>
</gene>
<dbReference type="Gene3D" id="3.40.50.300">
    <property type="entry name" value="P-loop containing nucleotide triphosphate hydrolases"/>
    <property type="match status" value="2"/>
</dbReference>
<dbReference type="GO" id="GO:0016787">
    <property type="term" value="F:hydrolase activity"/>
    <property type="evidence" value="ECO:0007669"/>
    <property type="project" value="UniProtKB-KW"/>
</dbReference>
<keyword evidence="3" id="KW-0347">Helicase</keyword>
<evidence type="ECO:0000256" key="1">
    <source>
        <dbReference type="ARBA" id="ARBA00022741"/>
    </source>
</evidence>
<evidence type="ECO:0000256" key="2">
    <source>
        <dbReference type="ARBA" id="ARBA00022801"/>
    </source>
</evidence>
<dbReference type="Pfam" id="PF00271">
    <property type="entry name" value="Helicase_C"/>
    <property type="match status" value="1"/>
</dbReference>
<dbReference type="SUPFAM" id="SSF52540">
    <property type="entry name" value="P-loop containing nucleoside triphosphate hydrolases"/>
    <property type="match status" value="1"/>
</dbReference>
<evidence type="ECO:0000256" key="3">
    <source>
        <dbReference type="ARBA" id="ARBA00022806"/>
    </source>
</evidence>
<dbReference type="GO" id="GO:0005524">
    <property type="term" value="F:ATP binding"/>
    <property type="evidence" value="ECO:0007669"/>
    <property type="project" value="UniProtKB-KW"/>
</dbReference>
<feature type="domain" description="Helicase ATP-binding" evidence="5">
    <location>
        <begin position="93"/>
        <end position="224"/>
    </location>
</feature>
<keyword evidence="4" id="KW-0067">ATP-binding</keyword>
<dbReference type="InterPro" id="IPR027417">
    <property type="entry name" value="P-loop_NTPase"/>
</dbReference>
<dbReference type="GO" id="GO:0004386">
    <property type="term" value="F:helicase activity"/>
    <property type="evidence" value="ECO:0007669"/>
    <property type="project" value="UniProtKB-KW"/>
</dbReference>
<dbReference type="SMART" id="SM00490">
    <property type="entry name" value="HELICc"/>
    <property type="match status" value="1"/>
</dbReference>
<evidence type="ECO:0000313" key="7">
    <source>
        <dbReference type="EMBL" id="CAD7265710.1"/>
    </source>
</evidence>
<dbReference type="PROSITE" id="PS51192">
    <property type="entry name" value="HELICASE_ATP_BIND_1"/>
    <property type="match status" value="1"/>
</dbReference>
<dbReference type="CDD" id="cd18787">
    <property type="entry name" value="SF2_C_DEAD"/>
    <property type="match status" value="1"/>
</dbReference>
<proteinExistence type="predicted"/>
<feature type="domain" description="Helicase C-terminal" evidence="6">
    <location>
        <begin position="247"/>
        <end position="403"/>
    </location>
</feature>
<evidence type="ECO:0000259" key="6">
    <source>
        <dbReference type="PROSITE" id="PS51194"/>
    </source>
</evidence>
<evidence type="ECO:0008006" key="8">
    <source>
        <dbReference type="Google" id="ProtNLM"/>
    </source>
</evidence>
<name>A0A7R9B3N8_TIMSH</name>
<dbReference type="InterPro" id="IPR001650">
    <property type="entry name" value="Helicase_C-like"/>
</dbReference>
<reference evidence="7" key="1">
    <citation type="submission" date="2020-11" db="EMBL/GenBank/DDBJ databases">
        <authorList>
            <person name="Tran Van P."/>
        </authorList>
    </citation>
    <scope>NUCLEOTIDE SEQUENCE</scope>
</reference>
<keyword evidence="1" id="KW-0547">Nucleotide-binding</keyword>
<accession>A0A7R9B3N8</accession>
<dbReference type="InterPro" id="IPR011545">
    <property type="entry name" value="DEAD/DEAH_box_helicase_dom"/>
</dbReference>
<dbReference type="AlphaFoldDB" id="A0A7R9B3N8"/>
<dbReference type="Pfam" id="PF00270">
    <property type="entry name" value="DEAD"/>
    <property type="match status" value="1"/>
</dbReference>
<dbReference type="PROSITE" id="PS51194">
    <property type="entry name" value="HELICASE_CTER"/>
    <property type="match status" value="1"/>
</dbReference>